<dbReference type="PANTHER" id="PTHR39611:SF2">
    <property type="entry name" value="HYDROXYPROLINE-RICH GLYCOPROTEIN DZ-HRGP"/>
    <property type="match status" value="1"/>
</dbReference>
<evidence type="ECO:0000313" key="4">
    <source>
        <dbReference type="Proteomes" id="UP000799429"/>
    </source>
</evidence>
<dbReference type="PANTHER" id="PTHR39611">
    <property type="entry name" value="HYDROXYPROLINE-RICH GLYCOPROTEIN DZ-HRGP-RELATED"/>
    <property type="match status" value="1"/>
</dbReference>
<feature type="region of interest" description="Disordered" evidence="1">
    <location>
        <begin position="193"/>
        <end position="212"/>
    </location>
</feature>
<comment type="caution">
    <text evidence="3">The sequence shown here is derived from an EMBL/GenBank/DDBJ whole genome shotgun (WGS) entry which is preliminary data.</text>
</comment>
<evidence type="ECO:0000313" key="3">
    <source>
        <dbReference type="EMBL" id="KAF2841080.1"/>
    </source>
</evidence>
<keyword evidence="4" id="KW-1185">Reference proteome</keyword>
<organism evidence="3 4">
    <name type="scientific">Patellaria atrata CBS 101060</name>
    <dbReference type="NCBI Taxonomy" id="1346257"/>
    <lineage>
        <taxon>Eukaryota</taxon>
        <taxon>Fungi</taxon>
        <taxon>Dikarya</taxon>
        <taxon>Ascomycota</taxon>
        <taxon>Pezizomycotina</taxon>
        <taxon>Dothideomycetes</taxon>
        <taxon>Dothideomycetes incertae sedis</taxon>
        <taxon>Patellariales</taxon>
        <taxon>Patellariaceae</taxon>
        <taxon>Patellaria</taxon>
    </lineage>
</organism>
<sequence length="245" mass="27701">MTAQPEDQQTLEAQQYWGYLFKENKCGADKLNSLLSGIWGFIGTNFEPGDSKDITPSQIAAYYRAVGGDYDCLFSEANSTSIAFIYKSLGCLHSLQPSSDEETYSSPYIPALKRKGFITWQTIQLLLCPEEHVPFIQEAVRIFDIKDLQTGEAFPRILPKEAFPDRPDADMVRWYESVSERLRQDALAGELEASHIDDANRSSSDISREDERHQAAAYFRNPAYRNHEGRAGIVRGYSRNPSQSP</sequence>
<protein>
    <recommendedName>
        <fullName evidence="2">DUF7514 domain-containing protein</fullName>
    </recommendedName>
</protein>
<evidence type="ECO:0000256" key="1">
    <source>
        <dbReference type="SAM" id="MobiDB-lite"/>
    </source>
</evidence>
<proteinExistence type="predicted"/>
<dbReference type="InterPro" id="IPR055936">
    <property type="entry name" value="DUF7514"/>
</dbReference>
<feature type="domain" description="DUF7514" evidence="2">
    <location>
        <begin position="18"/>
        <end position="178"/>
    </location>
</feature>
<dbReference type="AlphaFoldDB" id="A0A9P4VT42"/>
<gene>
    <name evidence="3" type="ORF">M501DRAFT_930616</name>
</gene>
<dbReference type="EMBL" id="MU006092">
    <property type="protein sequence ID" value="KAF2841080.1"/>
    <property type="molecule type" value="Genomic_DNA"/>
</dbReference>
<dbReference type="Proteomes" id="UP000799429">
    <property type="component" value="Unassembled WGS sequence"/>
</dbReference>
<dbReference type="Pfam" id="PF24355">
    <property type="entry name" value="DUF7514"/>
    <property type="match status" value="1"/>
</dbReference>
<feature type="non-terminal residue" evidence="3">
    <location>
        <position position="245"/>
    </location>
</feature>
<evidence type="ECO:0000259" key="2">
    <source>
        <dbReference type="Pfam" id="PF24355"/>
    </source>
</evidence>
<dbReference type="OrthoDB" id="5420895at2759"/>
<name>A0A9P4VT42_9PEZI</name>
<accession>A0A9P4VT42</accession>
<reference evidence="3" key="1">
    <citation type="journal article" date="2020" name="Stud. Mycol.">
        <title>101 Dothideomycetes genomes: a test case for predicting lifestyles and emergence of pathogens.</title>
        <authorList>
            <person name="Haridas S."/>
            <person name="Albert R."/>
            <person name="Binder M."/>
            <person name="Bloem J."/>
            <person name="Labutti K."/>
            <person name="Salamov A."/>
            <person name="Andreopoulos B."/>
            <person name="Baker S."/>
            <person name="Barry K."/>
            <person name="Bills G."/>
            <person name="Bluhm B."/>
            <person name="Cannon C."/>
            <person name="Castanera R."/>
            <person name="Culley D."/>
            <person name="Daum C."/>
            <person name="Ezra D."/>
            <person name="Gonzalez J."/>
            <person name="Henrissat B."/>
            <person name="Kuo A."/>
            <person name="Liang C."/>
            <person name="Lipzen A."/>
            <person name="Lutzoni F."/>
            <person name="Magnuson J."/>
            <person name="Mondo S."/>
            <person name="Nolan M."/>
            <person name="Ohm R."/>
            <person name="Pangilinan J."/>
            <person name="Park H.-J."/>
            <person name="Ramirez L."/>
            <person name="Alfaro M."/>
            <person name="Sun H."/>
            <person name="Tritt A."/>
            <person name="Yoshinaga Y."/>
            <person name="Zwiers L.-H."/>
            <person name="Turgeon B."/>
            <person name="Goodwin S."/>
            <person name="Spatafora J."/>
            <person name="Crous P."/>
            <person name="Grigoriev I."/>
        </authorList>
    </citation>
    <scope>NUCLEOTIDE SEQUENCE</scope>
    <source>
        <strain evidence="3">CBS 101060</strain>
    </source>
</reference>